<name>A0AAV9LDQ6_9SOLN</name>
<protein>
    <submittedName>
        <fullName evidence="1">Uncharacterized protein</fullName>
    </submittedName>
</protein>
<proteinExistence type="predicted"/>
<keyword evidence="2" id="KW-1185">Reference proteome</keyword>
<organism evidence="1 2">
    <name type="scientific">Solanum pinnatisectum</name>
    <name type="common">tansyleaf nightshade</name>
    <dbReference type="NCBI Taxonomy" id="50273"/>
    <lineage>
        <taxon>Eukaryota</taxon>
        <taxon>Viridiplantae</taxon>
        <taxon>Streptophyta</taxon>
        <taxon>Embryophyta</taxon>
        <taxon>Tracheophyta</taxon>
        <taxon>Spermatophyta</taxon>
        <taxon>Magnoliopsida</taxon>
        <taxon>eudicotyledons</taxon>
        <taxon>Gunneridae</taxon>
        <taxon>Pentapetalae</taxon>
        <taxon>asterids</taxon>
        <taxon>lamiids</taxon>
        <taxon>Solanales</taxon>
        <taxon>Solanaceae</taxon>
        <taxon>Solanoideae</taxon>
        <taxon>Solaneae</taxon>
        <taxon>Solanum</taxon>
    </lineage>
</organism>
<dbReference type="AlphaFoldDB" id="A0AAV9LDQ6"/>
<evidence type="ECO:0000313" key="1">
    <source>
        <dbReference type="EMBL" id="KAK4723494.1"/>
    </source>
</evidence>
<accession>A0AAV9LDQ6</accession>
<gene>
    <name evidence="1" type="ORF">R3W88_026273</name>
</gene>
<dbReference type="Proteomes" id="UP001311915">
    <property type="component" value="Unassembled WGS sequence"/>
</dbReference>
<comment type="caution">
    <text evidence="1">The sequence shown here is derived from an EMBL/GenBank/DDBJ whole genome shotgun (WGS) entry which is preliminary data.</text>
</comment>
<dbReference type="EMBL" id="JAWPEI010000006">
    <property type="protein sequence ID" value="KAK4723494.1"/>
    <property type="molecule type" value="Genomic_DNA"/>
</dbReference>
<sequence>MEIGANMEWSWGDLDAIKNGGSELLILVSTHRNDLLENVTFLNYLSKRVLFDIVKMLENRRKLKVLDQNLRFR</sequence>
<reference evidence="1 2" key="1">
    <citation type="submission" date="2023-10" db="EMBL/GenBank/DDBJ databases">
        <title>Genome-Wide Identification Analysis in wild type Solanum Pinnatisectum Reveals Some Genes Defensing Phytophthora Infestans.</title>
        <authorList>
            <person name="Sun C."/>
        </authorList>
    </citation>
    <scope>NUCLEOTIDE SEQUENCE [LARGE SCALE GENOMIC DNA]</scope>
    <source>
        <strain evidence="1">LQN</strain>
        <tissue evidence="1">Leaf</tissue>
    </source>
</reference>
<evidence type="ECO:0000313" key="2">
    <source>
        <dbReference type="Proteomes" id="UP001311915"/>
    </source>
</evidence>